<evidence type="ECO:0000256" key="10">
    <source>
        <dbReference type="PROSITE-ProRule" id="PRU00886"/>
    </source>
</evidence>
<keyword evidence="4 9" id="KW-0547">Nucleotide-binding</keyword>
<feature type="active site" evidence="9">
    <location>
        <position position="169"/>
    </location>
</feature>
<keyword evidence="8 9" id="KW-0315">Glutamine amidotransferase</keyword>
<reference evidence="12 13" key="1">
    <citation type="submission" date="2021-10" db="EMBL/GenBank/DDBJ databases">
        <title>Collection of gut derived symbiotic bacterial strains cultured from healthy donors.</title>
        <authorList>
            <person name="Lin H."/>
            <person name="Littmann E."/>
            <person name="Kohout C."/>
            <person name="Pamer E.G."/>
        </authorList>
    </citation>
    <scope>NUCLEOTIDE SEQUENCE [LARGE SCALE GENOMIC DNA]</scope>
    <source>
        <strain evidence="12 13">DFI.1.165</strain>
    </source>
</reference>
<dbReference type="InterPro" id="IPR004739">
    <property type="entry name" value="GMP_synth_GATase"/>
</dbReference>
<dbReference type="RefSeq" id="WP_066738088.1">
    <property type="nucleotide sequence ID" value="NZ_JAJCIQ010000023.1"/>
</dbReference>
<keyword evidence="6 9" id="KW-0658">Purine biosynthesis</keyword>
<evidence type="ECO:0000256" key="5">
    <source>
        <dbReference type="ARBA" id="ARBA00022749"/>
    </source>
</evidence>
<dbReference type="InterPro" id="IPR014729">
    <property type="entry name" value="Rossmann-like_a/b/a_fold"/>
</dbReference>
<dbReference type="PROSITE" id="PS51553">
    <property type="entry name" value="GMPS_ATP_PPASE"/>
    <property type="match status" value="1"/>
</dbReference>
<dbReference type="EC" id="6.3.5.2" evidence="9"/>
<dbReference type="Gene3D" id="3.40.50.620">
    <property type="entry name" value="HUPs"/>
    <property type="match status" value="1"/>
</dbReference>
<evidence type="ECO:0000256" key="4">
    <source>
        <dbReference type="ARBA" id="ARBA00022741"/>
    </source>
</evidence>
<feature type="active site" description="Nucleophile" evidence="9">
    <location>
        <position position="82"/>
    </location>
</feature>
<dbReference type="SUPFAM" id="SSF52317">
    <property type="entry name" value="Class I glutamine amidotransferase-like"/>
    <property type="match status" value="1"/>
</dbReference>
<keyword evidence="5 9" id="KW-0332">GMP biosynthesis</keyword>
<dbReference type="Pfam" id="PF03054">
    <property type="entry name" value="tRNA_Me_trans"/>
    <property type="match status" value="1"/>
</dbReference>
<evidence type="ECO:0000256" key="2">
    <source>
        <dbReference type="ARBA" id="ARBA00005153"/>
    </source>
</evidence>
<organism evidence="12 13">
    <name type="scientific">Bariatricus massiliensis</name>
    <dbReference type="NCBI Taxonomy" id="1745713"/>
    <lineage>
        <taxon>Bacteria</taxon>
        <taxon>Bacillati</taxon>
        <taxon>Bacillota</taxon>
        <taxon>Clostridia</taxon>
        <taxon>Lachnospirales</taxon>
        <taxon>Lachnospiraceae</taxon>
        <taxon>Bariatricus</taxon>
    </lineage>
</organism>
<keyword evidence="13" id="KW-1185">Reference proteome</keyword>
<accession>A0ABS8DMH1</accession>
<keyword evidence="3 9" id="KW-0436">Ligase</keyword>
<dbReference type="HAMAP" id="MF_00344">
    <property type="entry name" value="GMP_synthase"/>
    <property type="match status" value="1"/>
</dbReference>
<comment type="pathway">
    <text evidence="2 9">Purine metabolism; GMP biosynthesis; GMP from XMP (L-Gln route): step 1/1.</text>
</comment>
<sequence>MKNELVIVLDFGGQYNQLIARRVRECNVYCEVHPYTISLDKIRELNPKGIIFTGGPNSVYGEESPRYEKAVLELGIPVLGICYGSQLMAYLLEGKVETAPVSEYGKTEVKVDSSSVLFDGVSESTICWMSHTDYIAEAPEGFKVSATTPVCPVAAMECPDRKLYATQFHPEVMHTQEGTKMLSNFVYNVCGCKGDWKMDSFVEKTVSEIREKVGDGKVLCALSGGVDSSVAAVLLSKAVGKQLTCVFVDHGLLRKDEGDEVESVFGPEGPYDLNFIRVNAQERFYEKLAGVTEPEAKRKIIGEEFIRVFEEEAKKIGAVDFLVQGTIYPDVIESGLGKSAVIKSHHNVGGLPEHVEFKEIVEPLRLLFKDEVRRAGRELGIPEYLVSRQPFPGPGLGIRIIGEVTADKVKIVQDADAIYREEIAKAGVDKGLGQYFAALTNMRSVGVMGDFRTYDYAVALRAVTTSDFMTAEAAEIPWEVLNRCMNRIINEVKGVNRVVYDLTSKPPGTIEFE</sequence>
<dbReference type="CDD" id="cd01742">
    <property type="entry name" value="GATase1_GMP_Synthase"/>
    <property type="match status" value="1"/>
</dbReference>
<dbReference type="InterPro" id="IPR001674">
    <property type="entry name" value="GMP_synth_C"/>
</dbReference>
<proteinExistence type="inferred from homology"/>
<evidence type="ECO:0000259" key="11">
    <source>
        <dbReference type="PROSITE" id="PS51553"/>
    </source>
</evidence>
<evidence type="ECO:0000256" key="6">
    <source>
        <dbReference type="ARBA" id="ARBA00022755"/>
    </source>
</evidence>
<dbReference type="PRINTS" id="PR00099">
    <property type="entry name" value="CPSGATASE"/>
</dbReference>
<evidence type="ECO:0000256" key="8">
    <source>
        <dbReference type="ARBA" id="ARBA00022962"/>
    </source>
</evidence>
<dbReference type="NCBIfam" id="TIGR00888">
    <property type="entry name" value="guaA_Nterm"/>
    <property type="match status" value="1"/>
</dbReference>
<feature type="domain" description="GMPS ATP-PPase" evidence="11">
    <location>
        <begin position="196"/>
        <end position="388"/>
    </location>
</feature>
<dbReference type="SUPFAM" id="SSF54810">
    <property type="entry name" value="GMP synthetase C-terminal dimerisation domain"/>
    <property type="match status" value="1"/>
</dbReference>
<dbReference type="CDD" id="cd01997">
    <property type="entry name" value="GMP_synthase_C"/>
    <property type="match status" value="1"/>
</dbReference>
<dbReference type="SUPFAM" id="SSF52402">
    <property type="entry name" value="Adenine nucleotide alpha hydrolases-like"/>
    <property type="match status" value="1"/>
</dbReference>
<dbReference type="InterPro" id="IPR025777">
    <property type="entry name" value="GMPS_ATP_PPase_dom"/>
</dbReference>
<name>A0ABS8DMH1_9FIRM</name>
<dbReference type="Gene3D" id="3.30.300.10">
    <property type="match status" value="1"/>
</dbReference>
<feature type="active site" evidence="9">
    <location>
        <position position="171"/>
    </location>
</feature>
<dbReference type="NCBIfam" id="NF000848">
    <property type="entry name" value="PRK00074.1"/>
    <property type="match status" value="1"/>
</dbReference>
<dbReference type="PANTHER" id="PTHR11922:SF2">
    <property type="entry name" value="GMP SYNTHASE [GLUTAMINE-HYDROLYZING]"/>
    <property type="match status" value="1"/>
</dbReference>
<dbReference type="InterPro" id="IPR029062">
    <property type="entry name" value="Class_I_gatase-like"/>
</dbReference>
<dbReference type="EMBL" id="JAJCIS010000024">
    <property type="protein sequence ID" value="MCB7389389.1"/>
    <property type="molecule type" value="Genomic_DNA"/>
</dbReference>
<dbReference type="GO" id="GO:0003922">
    <property type="term" value="F:GMP synthase (glutamine-hydrolyzing) activity"/>
    <property type="evidence" value="ECO:0007669"/>
    <property type="project" value="UniProtKB-EC"/>
</dbReference>
<evidence type="ECO:0000256" key="7">
    <source>
        <dbReference type="ARBA" id="ARBA00022840"/>
    </source>
</evidence>
<evidence type="ECO:0000256" key="1">
    <source>
        <dbReference type="ARBA" id="ARBA00002332"/>
    </source>
</evidence>
<dbReference type="Gene3D" id="3.40.50.880">
    <property type="match status" value="1"/>
</dbReference>
<dbReference type="Pfam" id="PF00117">
    <property type="entry name" value="GATase"/>
    <property type="match status" value="1"/>
</dbReference>
<evidence type="ECO:0000313" key="12">
    <source>
        <dbReference type="EMBL" id="MCB7389389.1"/>
    </source>
</evidence>
<feature type="binding site" evidence="10">
    <location>
        <begin position="223"/>
        <end position="229"/>
    </location>
    <ligand>
        <name>ATP</name>
        <dbReference type="ChEBI" id="CHEBI:30616"/>
    </ligand>
</feature>
<evidence type="ECO:0000256" key="9">
    <source>
        <dbReference type="HAMAP-Rule" id="MF_00344"/>
    </source>
</evidence>
<comment type="function">
    <text evidence="1 9">Catalyzes the synthesis of GMP from XMP.</text>
</comment>
<dbReference type="InterPro" id="IPR017926">
    <property type="entry name" value="GATASE"/>
</dbReference>
<gene>
    <name evidence="9 12" type="primary">guaA</name>
    <name evidence="12" type="ORF">LIZ65_19070</name>
</gene>
<protein>
    <recommendedName>
        <fullName evidence="9">GMP synthase [glutamine-hydrolyzing]</fullName>
        <ecNumber evidence="9">6.3.5.2</ecNumber>
    </recommendedName>
    <alternativeName>
        <fullName evidence="9">GMP synthetase</fullName>
    </alternativeName>
    <alternativeName>
        <fullName evidence="9">Glutamine amidotransferase</fullName>
    </alternativeName>
</protein>
<dbReference type="Pfam" id="PF00958">
    <property type="entry name" value="GMP_synt_C"/>
    <property type="match status" value="1"/>
</dbReference>
<evidence type="ECO:0000313" key="13">
    <source>
        <dbReference type="Proteomes" id="UP001299546"/>
    </source>
</evidence>
<dbReference type="NCBIfam" id="TIGR00884">
    <property type="entry name" value="guaA_Cterm"/>
    <property type="match status" value="1"/>
</dbReference>
<dbReference type="PANTHER" id="PTHR11922">
    <property type="entry name" value="GMP SYNTHASE-RELATED"/>
    <property type="match status" value="1"/>
</dbReference>
<dbReference type="Proteomes" id="UP001299546">
    <property type="component" value="Unassembled WGS sequence"/>
</dbReference>
<comment type="caution">
    <text evidence="12">The sequence shown here is derived from an EMBL/GenBank/DDBJ whole genome shotgun (WGS) entry which is preliminary data.</text>
</comment>
<evidence type="ECO:0000256" key="3">
    <source>
        <dbReference type="ARBA" id="ARBA00022598"/>
    </source>
</evidence>
<comment type="catalytic activity">
    <reaction evidence="9">
        <text>XMP + L-glutamine + ATP + H2O = GMP + L-glutamate + AMP + diphosphate + 2 H(+)</text>
        <dbReference type="Rhea" id="RHEA:11680"/>
        <dbReference type="ChEBI" id="CHEBI:15377"/>
        <dbReference type="ChEBI" id="CHEBI:15378"/>
        <dbReference type="ChEBI" id="CHEBI:29985"/>
        <dbReference type="ChEBI" id="CHEBI:30616"/>
        <dbReference type="ChEBI" id="CHEBI:33019"/>
        <dbReference type="ChEBI" id="CHEBI:57464"/>
        <dbReference type="ChEBI" id="CHEBI:58115"/>
        <dbReference type="ChEBI" id="CHEBI:58359"/>
        <dbReference type="ChEBI" id="CHEBI:456215"/>
        <dbReference type="EC" id="6.3.5.2"/>
    </reaction>
</comment>
<dbReference type="InterPro" id="IPR022955">
    <property type="entry name" value="GMP_synthase"/>
</dbReference>
<comment type="subunit">
    <text evidence="9">Homodimer.</text>
</comment>
<dbReference type="PROSITE" id="PS51273">
    <property type="entry name" value="GATASE_TYPE_1"/>
    <property type="match status" value="1"/>
</dbReference>
<keyword evidence="7 9" id="KW-0067">ATP-binding</keyword>
<dbReference type="PRINTS" id="PR00096">
    <property type="entry name" value="GATASE"/>
</dbReference>